<evidence type="ECO:0000256" key="1">
    <source>
        <dbReference type="ARBA" id="ARBA00022527"/>
    </source>
</evidence>
<dbReference type="STRING" id="74557.A0A1V9Z4V9"/>
<dbReference type="PROSITE" id="PS50011">
    <property type="entry name" value="PROTEIN_KINASE_DOM"/>
    <property type="match status" value="1"/>
</dbReference>
<dbReference type="SMART" id="SM00220">
    <property type="entry name" value="S_TKc"/>
    <property type="match status" value="1"/>
</dbReference>
<accession>A0A1V9Z4V9</accession>
<evidence type="ECO:0000259" key="6">
    <source>
        <dbReference type="PROSITE" id="PS50011"/>
    </source>
</evidence>
<dbReference type="PROSITE" id="PS00108">
    <property type="entry name" value="PROTEIN_KINASE_ST"/>
    <property type="match status" value="1"/>
</dbReference>
<dbReference type="InterPro" id="IPR000719">
    <property type="entry name" value="Prot_kinase_dom"/>
</dbReference>
<comment type="caution">
    <text evidence="7">The sequence shown here is derived from an EMBL/GenBank/DDBJ whole genome shotgun (WGS) entry which is preliminary data.</text>
</comment>
<organism evidence="7 8">
    <name type="scientific">Thraustotheca clavata</name>
    <dbReference type="NCBI Taxonomy" id="74557"/>
    <lineage>
        <taxon>Eukaryota</taxon>
        <taxon>Sar</taxon>
        <taxon>Stramenopiles</taxon>
        <taxon>Oomycota</taxon>
        <taxon>Saprolegniomycetes</taxon>
        <taxon>Saprolegniales</taxon>
        <taxon>Achlyaceae</taxon>
        <taxon>Thraustotheca</taxon>
    </lineage>
</organism>
<dbReference type="PANTHER" id="PTHR24349">
    <property type="entry name" value="SERINE/THREONINE-PROTEIN KINASE"/>
    <property type="match status" value="1"/>
</dbReference>
<dbReference type="Gene3D" id="1.10.510.10">
    <property type="entry name" value="Transferase(Phosphotransferase) domain 1"/>
    <property type="match status" value="1"/>
</dbReference>
<proteinExistence type="predicted"/>
<evidence type="ECO:0000256" key="2">
    <source>
        <dbReference type="ARBA" id="ARBA00022679"/>
    </source>
</evidence>
<sequence length="142" mass="16087">MVKHIAKQLLEAINACHDKNIVHRDIKLENILITKINGDKLTLTLDLAMKCKHPLIRGCGSIPYMTPEMLSKSWNDKSIDIWSFGCLVYVLLIDVAPVERFISKLNSDGLSMDTKDFLMKMLQESPSKRAPAAELLSHQRLI</sequence>
<keyword evidence="5" id="KW-0067">ATP-binding</keyword>
<keyword evidence="2" id="KW-0808">Transferase</keyword>
<dbReference type="AlphaFoldDB" id="A0A1V9Z4V9"/>
<evidence type="ECO:0000256" key="3">
    <source>
        <dbReference type="ARBA" id="ARBA00022741"/>
    </source>
</evidence>
<evidence type="ECO:0000256" key="5">
    <source>
        <dbReference type="ARBA" id="ARBA00022840"/>
    </source>
</evidence>
<keyword evidence="8" id="KW-1185">Reference proteome</keyword>
<evidence type="ECO:0000313" key="7">
    <source>
        <dbReference type="EMBL" id="OQR92957.1"/>
    </source>
</evidence>
<dbReference type="Proteomes" id="UP000243217">
    <property type="component" value="Unassembled WGS sequence"/>
</dbReference>
<name>A0A1V9Z4V9_9STRA</name>
<keyword evidence="1" id="KW-0723">Serine/threonine-protein kinase</keyword>
<protein>
    <recommendedName>
        <fullName evidence="6">Protein kinase domain-containing protein</fullName>
    </recommendedName>
</protein>
<dbReference type="SUPFAM" id="SSF56112">
    <property type="entry name" value="Protein kinase-like (PK-like)"/>
    <property type="match status" value="1"/>
</dbReference>
<dbReference type="InterPro" id="IPR050205">
    <property type="entry name" value="CDPK_Ser/Thr_kinases"/>
</dbReference>
<evidence type="ECO:0000256" key="4">
    <source>
        <dbReference type="ARBA" id="ARBA00022777"/>
    </source>
</evidence>
<keyword evidence="3" id="KW-0547">Nucleotide-binding</keyword>
<dbReference type="OrthoDB" id="412517at2759"/>
<evidence type="ECO:0000313" key="8">
    <source>
        <dbReference type="Proteomes" id="UP000243217"/>
    </source>
</evidence>
<gene>
    <name evidence="7" type="ORF">THRCLA_08584</name>
</gene>
<dbReference type="GO" id="GO:0004674">
    <property type="term" value="F:protein serine/threonine kinase activity"/>
    <property type="evidence" value="ECO:0007669"/>
    <property type="project" value="UniProtKB-KW"/>
</dbReference>
<dbReference type="Pfam" id="PF00069">
    <property type="entry name" value="Pkinase"/>
    <property type="match status" value="1"/>
</dbReference>
<dbReference type="InterPro" id="IPR008271">
    <property type="entry name" value="Ser/Thr_kinase_AS"/>
</dbReference>
<dbReference type="EMBL" id="JNBS01002289">
    <property type="protein sequence ID" value="OQR92957.1"/>
    <property type="molecule type" value="Genomic_DNA"/>
</dbReference>
<dbReference type="InterPro" id="IPR011009">
    <property type="entry name" value="Kinase-like_dom_sf"/>
</dbReference>
<reference evidence="7 8" key="1">
    <citation type="journal article" date="2014" name="Genome Biol. Evol.">
        <title>The secreted proteins of Achlya hypogyna and Thraustotheca clavata identify the ancestral oomycete secretome and reveal gene acquisitions by horizontal gene transfer.</title>
        <authorList>
            <person name="Misner I."/>
            <person name="Blouin N."/>
            <person name="Leonard G."/>
            <person name="Richards T.A."/>
            <person name="Lane C.E."/>
        </authorList>
    </citation>
    <scope>NUCLEOTIDE SEQUENCE [LARGE SCALE GENOMIC DNA]</scope>
    <source>
        <strain evidence="7 8">ATCC 34112</strain>
    </source>
</reference>
<dbReference type="GO" id="GO:0005524">
    <property type="term" value="F:ATP binding"/>
    <property type="evidence" value="ECO:0007669"/>
    <property type="project" value="UniProtKB-KW"/>
</dbReference>
<keyword evidence="4" id="KW-0418">Kinase</keyword>
<feature type="domain" description="Protein kinase" evidence="6">
    <location>
        <begin position="1"/>
        <end position="141"/>
    </location>
</feature>